<name>A0ABR4DFS7_9PEZI</name>
<dbReference type="Gene3D" id="3.40.50.10490">
    <property type="entry name" value="Glucose-6-phosphate isomerase like protein, domain 1"/>
    <property type="match status" value="1"/>
</dbReference>
<keyword evidence="4" id="KW-1185">Reference proteome</keyword>
<gene>
    <name evidence="3" type="ORF">VTJ83DRAFT_4043</name>
</gene>
<dbReference type="PANTHER" id="PTHR38418:SF2">
    <property type="entry name" value="SUGAR ISOMERASE, KPSF_GUTQ (AFU_ORTHOLOGUE AFUA_6G08860)"/>
    <property type="match status" value="1"/>
</dbReference>
<dbReference type="RefSeq" id="XP_070867921.1">
    <property type="nucleotide sequence ID" value="XM_071010489.1"/>
</dbReference>
<dbReference type="EMBL" id="JAZGUE010000003">
    <property type="protein sequence ID" value="KAL2269197.1"/>
    <property type="molecule type" value="Genomic_DNA"/>
</dbReference>
<comment type="caution">
    <text evidence="3">The sequence shown here is derived from an EMBL/GenBank/DDBJ whole genome shotgun (WGS) entry which is preliminary data.</text>
</comment>
<dbReference type="Proteomes" id="UP001600064">
    <property type="component" value="Unassembled WGS sequence"/>
</dbReference>
<dbReference type="Pfam" id="PF01380">
    <property type="entry name" value="SIS"/>
    <property type="match status" value="1"/>
</dbReference>
<evidence type="ECO:0000313" key="4">
    <source>
        <dbReference type="Proteomes" id="UP001600064"/>
    </source>
</evidence>
<organism evidence="3 4">
    <name type="scientific">Remersonia thermophila</name>
    <dbReference type="NCBI Taxonomy" id="72144"/>
    <lineage>
        <taxon>Eukaryota</taxon>
        <taxon>Fungi</taxon>
        <taxon>Dikarya</taxon>
        <taxon>Ascomycota</taxon>
        <taxon>Pezizomycotina</taxon>
        <taxon>Sordariomycetes</taxon>
        <taxon>Sordariomycetidae</taxon>
        <taxon>Sordariales</taxon>
        <taxon>Sordariales incertae sedis</taxon>
        <taxon>Remersonia</taxon>
    </lineage>
</organism>
<dbReference type="InterPro" id="IPR046348">
    <property type="entry name" value="SIS_dom_sf"/>
</dbReference>
<feature type="region of interest" description="Disordered" evidence="1">
    <location>
        <begin position="1"/>
        <end position="58"/>
    </location>
</feature>
<evidence type="ECO:0000259" key="2">
    <source>
        <dbReference type="PROSITE" id="PS51464"/>
    </source>
</evidence>
<dbReference type="GeneID" id="98125133"/>
<evidence type="ECO:0000256" key="1">
    <source>
        <dbReference type="SAM" id="MobiDB-lite"/>
    </source>
</evidence>
<accession>A0ABR4DFS7</accession>
<dbReference type="InterPro" id="IPR001347">
    <property type="entry name" value="SIS_dom"/>
</dbReference>
<proteinExistence type="predicted"/>
<feature type="domain" description="SIS" evidence="2">
    <location>
        <begin position="117"/>
        <end position="271"/>
    </location>
</feature>
<protein>
    <recommendedName>
        <fullName evidence="2">SIS domain-containing protein</fullName>
    </recommendedName>
</protein>
<feature type="compositionally biased region" description="Pro residues" evidence="1">
    <location>
        <begin position="30"/>
        <end position="39"/>
    </location>
</feature>
<sequence length="368" mass="38038">MVQHCPPLRPPAVQSSDVYVRRPGPCFSPASPPSPPSPITPADDDDDDGGGGGGSAMILKPHALLSQPSLSACDKKLALESRLSSAVHVLATEAAALQAVTELYATDRLARDGFTRAVEAVLRCQSPHRRGKVVVLGVGKSGHIARKLVATLNSVSVRAVFLHPTEALHGDLGLVSPHDTLLLVTFSGRTPELLALLPHLDPALPLILLTGHDRPDTCDLLRRRPGAILLPAPIHEDETRSFGVAAPTTSTTVALAVADALALVVAAELHEGGVESVFKRNHPGGAIGAAFLSGTGHAAAATTTTASAKRDLRSVMVRLEEVPRVDGKAPTGLDVLRAAYASPKGWVRVSPLATAASDAASDAAGGEP</sequence>
<dbReference type="PROSITE" id="PS51464">
    <property type="entry name" value="SIS"/>
    <property type="match status" value="1"/>
</dbReference>
<dbReference type="PANTHER" id="PTHR38418">
    <property type="entry name" value="SUGAR ISOMERASE, KPSF/GUTQ (AFU_ORTHOLOGUE AFUA_6G08860)"/>
    <property type="match status" value="1"/>
</dbReference>
<reference evidence="3 4" key="1">
    <citation type="journal article" date="2024" name="Commun. Biol.">
        <title>Comparative genomic analysis of thermophilic fungi reveals convergent evolutionary adaptations and gene losses.</title>
        <authorList>
            <person name="Steindorff A.S."/>
            <person name="Aguilar-Pontes M.V."/>
            <person name="Robinson A.J."/>
            <person name="Andreopoulos B."/>
            <person name="LaButti K."/>
            <person name="Kuo A."/>
            <person name="Mondo S."/>
            <person name="Riley R."/>
            <person name="Otillar R."/>
            <person name="Haridas S."/>
            <person name="Lipzen A."/>
            <person name="Grimwood J."/>
            <person name="Schmutz J."/>
            <person name="Clum A."/>
            <person name="Reid I.D."/>
            <person name="Moisan M.C."/>
            <person name="Butler G."/>
            <person name="Nguyen T.T.M."/>
            <person name="Dewar K."/>
            <person name="Conant G."/>
            <person name="Drula E."/>
            <person name="Henrissat B."/>
            <person name="Hansel C."/>
            <person name="Singer S."/>
            <person name="Hutchinson M.I."/>
            <person name="de Vries R.P."/>
            <person name="Natvig D.O."/>
            <person name="Powell A.J."/>
            <person name="Tsang A."/>
            <person name="Grigoriev I.V."/>
        </authorList>
    </citation>
    <scope>NUCLEOTIDE SEQUENCE [LARGE SCALE GENOMIC DNA]</scope>
    <source>
        <strain evidence="3 4">ATCC 22073</strain>
    </source>
</reference>
<evidence type="ECO:0000313" key="3">
    <source>
        <dbReference type="EMBL" id="KAL2269197.1"/>
    </source>
</evidence>
<dbReference type="SUPFAM" id="SSF53697">
    <property type="entry name" value="SIS domain"/>
    <property type="match status" value="1"/>
</dbReference>